<evidence type="ECO:0000259" key="3">
    <source>
        <dbReference type="Pfam" id="PF04536"/>
    </source>
</evidence>
<dbReference type="RefSeq" id="WP_258537002.1">
    <property type="nucleotide sequence ID" value="NZ_JACHOA010000002.1"/>
</dbReference>
<dbReference type="EMBL" id="JACHOA010000002">
    <property type="protein sequence ID" value="MBB4613136.1"/>
    <property type="molecule type" value="Genomic_DNA"/>
</dbReference>
<evidence type="ECO:0000313" key="5">
    <source>
        <dbReference type="Proteomes" id="UP000538566"/>
    </source>
</evidence>
<organism evidence="4 5">
    <name type="scientific">Novosphingobium taihuense</name>
    <dbReference type="NCBI Taxonomy" id="260085"/>
    <lineage>
        <taxon>Bacteria</taxon>
        <taxon>Pseudomonadati</taxon>
        <taxon>Pseudomonadota</taxon>
        <taxon>Alphaproteobacteria</taxon>
        <taxon>Sphingomonadales</taxon>
        <taxon>Sphingomonadaceae</taxon>
        <taxon>Novosphingobium</taxon>
    </lineage>
</organism>
<dbReference type="Proteomes" id="UP000538566">
    <property type="component" value="Unassembled WGS sequence"/>
</dbReference>
<dbReference type="Gene3D" id="3.10.310.50">
    <property type="match status" value="1"/>
</dbReference>
<keyword evidence="2" id="KW-0732">Signal</keyword>
<keyword evidence="1" id="KW-0812">Transmembrane</keyword>
<comment type="caution">
    <text evidence="4">The sequence shown here is derived from an EMBL/GenBank/DDBJ whole genome shotgun (WGS) entry which is preliminary data.</text>
</comment>
<accession>A0A7W7AA27</accession>
<dbReference type="Pfam" id="PF04536">
    <property type="entry name" value="TPM_phosphatase"/>
    <property type="match status" value="1"/>
</dbReference>
<evidence type="ECO:0000256" key="1">
    <source>
        <dbReference type="SAM" id="Phobius"/>
    </source>
</evidence>
<dbReference type="PANTHER" id="PTHR30373:SF2">
    <property type="entry name" value="UPF0603 PROTEIN YGCG"/>
    <property type="match status" value="1"/>
</dbReference>
<keyword evidence="1" id="KW-0472">Membrane</keyword>
<dbReference type="InterPro" id="IPR007621">
    <property type="entry name" value="TPM_dom"/>
</dbReference>
<name>A0A7W7AA27_9SPHN</name>
<feature type="domain" description="TPM" evidence="3">
    <location>
        <begin position="35"/>
        <end position="158"/>
    </location>
</feature>
<dbReference type="PANTHER" id="PTHR30373">
    <property type="entry name" value="UPF0603 PROTEIN YGCG"/>
    <property type="match status" value="1"/>
</dbReference>
<evidence type="ECO:0000256" key="2">
    <source>
        <dbReference type="SAM" id="SignalP"/>
    </source>
</evidence>
<dbReference type="AlphaFoldDB" id="A0A7W7AA27"/>
<keyword evidence="5" id="KW-1185">Reference proteome</keyword>
<feature type="signal peptide" evidence="2">
    <location>
        <begin position="1"/>
        <end position="25"/>
    </location>
</feature>
<evidence type="ECO:0000313" key="4">
    <source>
        <dbReference type="EMBL" id="MBB4613136.1"/>
    </source>
</evidence>
<keyword evidence="1" id="KW-1133">Transmembrane helix</keyword>
<feature type="transmembrane region" description="Helical" evidence="1">
    <location>
        <begin position="188"/>
        <end position="206"/>
    </location>
</feature>
<sequence length="277" mass="28873">MTRQLRVFWQTVSLLLLLMAGAAQAAMPARPAGPVLDQANIIPDAEEAALVQKLSAYNAQTGRAVIVATVKSLENMDVADYAQQLAETWDIGGAKTEQGILFLVAPTERKMRIHAARGVQERLPDVLAGRIIRDNVAPKFKAEDYAGGINDGVDQIIAQLNRDPADAKAIAEAAKAASRSEGEAGSSIGSSIFWVVLIVVIIGIFGRRKRGYSQRRSGIDPGIVLWGISEIARAASDNRHSSGWGGGGGSDWGSGGGFGGFGGGGGGFDGGGASGDW</sequence>
<protein>
    <recommendedName>
        <fullName evidence="3">TPM domain-containing protein</fullName>
    </recommendedName>
</protein>
<gene>
    <name evidence="4" type="ORF">GGR37_001395</name>
</gene>
<feature type="chain" id="PRO_5030887874" description="TPM domain-containing protein" evidence="2">
    <location>
        <begin position="26"/>
        <end position="277"/>
    </location>
</feature>
<reference evidence="4 5" key="1">
    <citation type="submission" date="2020-08" db="EMBL/GenBank/DDBJ databases">
        <title>Genomic Encyclopedia of Type Strains, Phase IV (KMG-IV): sequencing the most valuable type-strain genomes for metagenomic binning, comparative biology and taxonomic classification.</title>
        <authorList>
            <person name="Goeker M."/>
        </authorList>
    </citation>
    <scope>NUCLEOTIDE SEQUENCE [LARGE SCALE GENOMIC DNA]</scope>
    <source>
        <strain evidence="4 5">DSM 17507</strain>
    </source>
</reference>
<proteinExistence type="predicted"/>